<keyword evidence="6" id="KW-0326">Glycosidase</keyword>
<accession>A0ABQ4F687</accession>
<dbReference type="InterPro" id="IPR011330">
    <property type="entry name" value="Glyco_hydro/deAcase_b/a-brl"/>
</dbReference>
<evidence type="ECO:0000256" key="2">
    <source>
        <dbReference type="ARBA" id="ARBA00022729"/>
    </source>
</evidence>
<dbReference type="InterPro" id="IPR051398">
    <property type="entry name" value="Polysacch_Deacetylase"/>
</dbReference>
<dbReference type="InterPro" id="IPR002509">
    <property type="entry name" value="NODB_dom"/>
</dbReference>
<feature type="region of interest" description="Disordered" evidence="3">
    <location>
        <begin position="37"/>
        <end position="65"/>
    </location>
</feature>
<reference evidence="6 7" key="1">
    <citation type="submission" date="2021-01" db="EMBL/GenBank/DDBJ databases">
        <title>Whole genome shotgun sequence of Microbispora amethystogenes NBRC 101907.</title>
        <authorList>
            <person name="Komaki H."/>
            <person name="Tamura T."/>
        </authorList>
    </citation>
    <scope>NUCLEOTIDE SEQUENCE [LARGE SCALE GENOMIC DNA]</scope>
    <source>
        <strain evidence="6 7">NBRC 101907</strain>
    </source>
</reference>
<feature type="domain" description="NodB homology" evidence="5">
    <location>
        <begin position="136"/>
        <end position="364"/>
    </location>
</feature>
<name>A0ABQ4F687_9ACTN</name>
<evidence type="ECO:0000259" key="5">
    <source>
        <dbReference type="PROSITE" id="PS51677"/>
    </source>
</evidence>
<gene>
    <name evidence="6" type="ORF">Mam01_04930</name>
</gene>
<evidence type="ECO:0000256" key="1">
    <source>
        <dbReference type="ARBA" id="ARBA00004613"/>
    </source>
</evidence>
<feature type="transmembrane region" description="Helical" evidence="4">
    <location>
        <begin position="7"/>
        <end position="31"/>
    </location>
</feature>
<dbReference type="Gene3D" id="3.20.20.370">
    <property type="entry name" value="Glycoside hydrolase/deacetylase"/>
    <property type="match status" value="1"/>
</dbReference>
<keyword evidence="6" id="KW-0378">Hydrolase</keyword>
<proteinExistence type="predicted"/>
<keyword evidence="6" id="KW-0119">Carbohydrate metabolism</keyword>
<protein>
    <submittedName>
        <fullName evidence="6">Xylanase</fullName>
    </submittedName>
</protein>
<dbReference type="GO" id="GO:0016798">
    <property type="term" value="F:hydrolase activity, acting on glycosyl bonds"/>
    <property type="evidence" value="ECO:0007669"/>
    <property type="project" value="UniProtKB-KW"/>
</dbReference>
<dbReference type="Pfam" id="PF01522">
    <property type="entry name" value="Polysacc_deac_1"/>
    <property type="match status" value="1"/>
</dbReference>
<keyword evidence="7" id="KW-1185">Reference proteome</keyword>
<dbReference type="GO" id="GO:0045493">
    <property type="term" value="P:xylan catabolic process"/>
    <property type="evidence" value="ECO:0007669"/>
    <property type="project" value="UniProtKB-KW"/>
</dbReference>
<keyword evidence="4" id="KW-1133">Transmembrane helix</keyword>
<dbReference type="PANTHER" id="PTHR34216:SF3">
    <property type="entry name" value="POLY-BETA-1,6-N-ACETYL-D-GLUCOSAMINE N-DEACETYLASE"/>
    <property type="match status" value="1"/>
</dbReference>
<keyword evidence="4" id="KW-0812">Transmembrane</keyword>
<dbReference type="PANTHER" id="PTHR34216">
    <property type="match status" value="1"/>
</dbReference>
<comment type="subcellular location">
    <subcellularLocation>
        <location evidence="1">Secreted</location>
    </subcellularLocation>
</comment>
<organism evidence="6 7">
    <name type="scientific">Microbispora amethystogenes</name>
    <dbReference type="NCBI Taxonomy" id="1427754"/>
    <lineage>
        <taxon>Bacteria</taxon>
        <taxon>Bacillati</taxon>
        <taxon>Actinomycetota</taxon>
        <taxon>Actinomycetes</taxon>
        <taxon>Streptosporangiales</taxon>
        <taxon>Streptosporangiaceae</taxon>
        <taxon>Microbispora</taxon>
    </lineage>
</organism>
<keyword evidence="6" id="KW-0858">Xylan degradation</keyword>
<comment type="caution">
    <text evidence="6">The sequence shown here is derived from an EMBL/GenBank/DDBJ whole genome shotgun (WGS) entry which is preliminary data.</text>
</comment>
<feature type="compositionally biased region" description="Low complexity" evidence="3">
    <location>
        <begin position="49"/>
        <end position="62"/>
    </location>
</feature>
<sequence length="364" mass="40180">MRNLARMTVAASIAVATVVIVVVGLVVLVLLTRSPGGGVQGDGRSKVRSQPPASSAQPSAAPVRATAESAKKVKANEAGLIPVIMYHRILPKRIASIDRTPGQLRKELERLAKSDYVPITAAELVAGRIDIPAGTHPVVLTFDDGHPSHFATDRNGMPKNDTAVGVIYEVAAKYPNFRPTATFWVNRDPFGLRDRAEQKKAVKWLLDHGFEVANHTYSHPDLHRLSNKGVSEQIVRQERLLKKIGAPPSATFALPYGSRPRKLSRAHEGKWDGTRYDFDAVFLAGAQPTVSPFAKSFPRYAIPRIQSNGKRGDCRRWCTTYWLEWLGKHPRERYTSDGDPERVSVPRKLRATLSPGRATSVITY</sequence>
<dbReference type="Proteomes" id="UP000651728">
    <property type="component" value="Unassembled WGS sequence"/>
</dbReference>
<evidence type="ECO:0000256" key="4">
    <source>
        <dbReference type="SAM" id="Phobius"/>
    </source>
</evidence>
<keyword evidence="6" id="KW-0624">Polysaccharide degradation</keyword>
<dbReference type="EMBL" id="BOOB01000003">
    <property type="protein sequence ID" value="GIH30329.1"/>
    <property type="molecule type" value="Genomic_DNA"/>
</dbReference>
<dbReference type="SUPFAM" id="SSF88713">
    <property type="entry name" value="Glycoside hydrolase/deacetylase"/>
    <property type="match status" value="1"/>
</dbReference>
<dbReference type="PROSITE" id="PS51677">
    <property type="entry name" value="NODB"/>
    <property type="match status" value="1"/>
</dbReference>
<evidence type="ECO:0000313" key="7">
    <source>
        <dbReference type="Proteomes" id="UP000651728"/>
    </source>
</evidence>
<keyword evidence="4" id="KW-0472">Membrane</keyword>
<keyword evidence="2" id="KW-0732">Signal</keyword>
<evidence type="ECO:0000313" key="6">
    <source>
        <dbReference type="EMBL" id="GIH30329.1"/>
    </source>
</evidence>
<evidence type="ECO:0000256" key="3">
    <source>
        <dbReference type="SAM" id="MobiDB-lite"/>
    </source>
</evidence>